<dbReference type="PANTHER" id="PTHR48012:SF22">
    <property type="entry name" value="SERINE_THREONINE-PROTEIN KINASE 24"/>
    <property type="match status" value="1"/>
</dbReference>
<keyword evidence="5" id="KW-0067">ATP-binding</keyword>
<proteinExistence type="inferred from homology"/>
<keyword evidence="8" id="KW-1185">Reference proteome</keyword>
<keyword evidence="4" id="KW-0808">Transferase</keyword>
<dbReference type="PANTHER" id="PTHR48012">
    <property type="entry name" value="STERILE20-LIKE KINASE, ISOFORM B-RELATED"/>
    <property type="match status" value="1"/>
</dbReference>
<dbReference type="InterPro" id="IPR000719">
    <property type="entry name" value="Prot_kinase_dom"/>
</dbReference>
<keyword evidence="2" id="KW-0723">Serine/threonine-protein kinase</keyword>
<evidence type="ECO:0000256" key="4">
    <source>
        <dbReference type="ARBA" id="ARBA00022777"/>
    </source>
</evidence>
<evidence type="ECO:0000256" key="5">
    <source>
        <dbReference type="ARBA" id="ARBA00022840"/>
    </source>
</evidence>
<accession>A0ABN9MVF7</accession>
<dbReference type="Gene3D" id="1.10.510.10">
    <property type="entry name" value="Transferase(Phosphotransferase) domain 1"/>
    <property type="match status" value="1"/>
</dbReference>
<dbReference type="PROSITE" id="PS50011">
    <property type="entry name" value="PROTEIN_KINASE_DOM"/>
    <property type="match status" value="1"/>
</dbReference>
<organism evidence="7 8">
    <name type="scientific">Ranitomeya imitator</name>
    <name type="common">mimic poison frog</name>
    <dbReference type="NCBI Taxonomy" id="111125"/>
    <lineage>
        <taxon>Eukaryota</taxon>
        <taxon>Metazoa</taxon>
        <taxon>Chordata</taxon>
        <taxon>Craniata</taxon>
        <taxon>Vertebrata</taxon>
        <taxon>Euteleostomi</taxon>
        <taxon>Amphibia</taxon>
        <taxon>Batrachia</taxon>
        <taxon>Anura</taxon>
        <taxon>Neobatrachia</taxon>
        <taxon>Hyloidea</taxon>
        <taxon>Dendrobatidae</taxon>
        <taxon>Dendrobatinae</taxon>
        <taxon>Ranitomeya</taxon>
    </lineage>
</organism>
<name>A0ABN9MVF7_9NEOB</name>
<dbReference type="InterPro" id="IPR050629">
    <property type="entry name" value="STE20/SPS1-PAK"/>
</dbReference>
<comment type="similarity">
    <text evidence="1">Belongs to the protein kinase superfamily. STE Ser/Thr protein kinase family. STE20 subfamily.</text>
</comment>
<evidence type="ECO:0000313" key="7">
    <source>
        <dbReference type="EMBL" id="CAJ0968440.1"/>
    </source>
</evidence>
<comment type="caution">
    <text evidence="7">The sequence shown here is derived from an EMBL/GenBank/DDBJ whole genome shotgun (WGS) entry which is preliminary data.</text>
</comment>
<evidence type="ECO:0000313" key="8">
    <source>
        <dbReference type="Proteomes" id="UP001176940"/>
    </source>
</evidence>
<dbReference type="SUPFAM" id="SSF56112">
    <property type="entry name" value="Protein kinase-like (PK-like)"/>
    <property type="match status" value="1"/>
</dbReference>
<keyword evidence="3" id="KW-0547">Nucleotide-binding</keyword>
<keyword evidence="4" id="KW-0418">Kinase</keyword>
<evidence type="ECO:0000259" key="6">
    <source>
        <dbReference type="PROSITE" id="PS50011"/>
    </source>
</evidence>
<protein>
    <recommendedName>
        <fullName evidence="6">Protein kinase domain-containing protein</fullName>
    </recommendedName>
</protein>
<dbReference type="InterPro" id="IPR011009">
    <property type="entry name" value="Kinase-like_dom_sf"/>
</dbReference>
<evidence type="ECO:0000256" key="1">
    <source>
        <dbReference type="ARBA" id="ARBA00008874"/>
    </source>
</evidence>
<evidence type="ECO:0000256" key="2">
    <source>
        <dbReference type="ARBA" id="ARBA00022527"/>
    </source>
</evidence>
<evidence type="ECO:0000256" key="3">
    <source>
        <dbReference type="ARBA" id="ARBA00022741"/>
    </source>
</evidence>
<feature type="domain" description="Protein kinase" evidence="6">
    <location>
        <begin position="1"/>
        <end position="102"/>
    </location>
</feature>
<reference evidence="7" key="1">
    <citation type="submission" date="2023-07" db="EMBL/GenBank/DDBJ databases">
        <authorList>
            <person name="Stuckert A."/>
        </authorList>
    </citation>
    <scope>NUCLEOTIDE SEQUENCE</scope>
</reference>
<sequence>MDHYGISRGRIGFGSELYMRLCNRVSIIICMWLIVSWQLEPGQMDETQIATILREILKGLDYLHSEKKIHRDIKGTLRNECRQSHMVFHVSYDSGNRTLFSN</sequence>
<gene>
    <name evidence="7" type="ORF">RIMI_LOCUS23099713</name>
</gene>
<dbReference type="EMBL" id="CAUEEQ010079269">
    <property type="protein sequence ID" value="CAJ0968440.1"/>
    <property type="molecule type" value="Genomic_DNA"/>
</dbReference>
<dbReference type="Proteomes" id="UP001176940">
    <property type="component" value="Unassembled WGS sequence"/>
</dbReference>